<sequence>MSYRLLATRPVLVWALVAVGARMPVAMAPLALVFLVRERPGGYALGAGLAAVYVVGEVLGAAVLGARLRPGRARVQLAVGMGVGAAAFAGVGLSPGAHPVVLGVLAGAAGAAPAASPGGMRTLLISRLPEALVVKALSAESVLVYAVWAAAPALAGVLALGVAPPLPMLLAAVLLAASAAGMWALPSGWAAEEDGGGEGASMARALAAAWPVYVTGAAAMSLLALAELVLPALLEQRGIGVGWAGPLLAGFSVSSAAGAVLYGVRGTWPGSLRAQSLVLLIAVAGCVTLVGASGSLPWIAGGLLVAGLLQSGVQLSRSLSLRDALPPSAHAAGYSVMYAASGVGYAVAAVLVGAVQSAATPSAAVLAGVGLTLSLVAVSALGEAGPRRRARRARAVPGARGAGDVGGRCPDRSAG</sequence>
<accession>A0A918QEX9</accession>
<feature type="transmembrane region" description="Helical" evidence="2">
    <location>
        <begin position="212"/>
        <end position="234"/>
    </location>
</feature>
<dbReference type="EMBL" id="BMWG01000015">
    <property type="protein sequence ID" value="GGZ45144.1"/>
    <property type="molecule type" value="Genomic_DNA"/>
</dbReference>
<feature type="transmembrane region" description="Helical" evidence="2">
    <location>
        <begin position="42"/>
        <end position="65"/>
    </location>
</feature>
<feature type="transmembrane region" description="Helical" evidence="2">
    <location>
        <begin position="240"/>
        <end position="264"/>
    </location>
</feature>
<comment type="caution">
    <text evidence="3">The sequence shown here is derived from an EMBL/GenBank/DDBJ whole genome shotgun (WGS) entry which is preliminary data.</text>
</comment>
<feature type="transmembrane region" description="Helical" evidence="2">
    <location>
        <begin position="12"/>
        <end position="36"/>
    </location>
</feature>
<feature type="transmembrane region" description="Helical" evidence="2">
    <location>
        <begin position="276"/>
        <end position="292"/>
    </location>
</feature>
<reference evidence="3" key="2">
    <citation type="submission" date="2020-09" db="EMBL/GenBank/DDBJ databases">
        <authorList>
            <person name="Sun Q."/>
            <person name="Ohkuma M."/>
        </authorList>
    </citation>
    <scope>NUCLEOTIDE SEQUENCE</scope>
    <source>
        <strain evidence="3">JCM 4988</strain>
    </source>
</reference>
<feature type="transmembrane region" description="Helical" evidence="2">
    <location>
        <begin position="336"/>
        <end position="356"/>
    </location>
</feature>
<dbReference type="RefSeq" id="WP_190124940.1">
    <property type="nucleotide sequence ID" value="NZ_BMWG01000015.1"/>
</dbReference>
<protein>
    <recommendedName>
        <fullName evidence="5">MFS transporter</fullName>
    </recommendedName>
</protein>
<keyword evidence="4" id="KW-1185">Reference proteome</keyword>
<dbReference type="SUPFAM" id="SSF103473">
    <property type="entry name" value="MFS general substrate transporter"/>
    <property type="match status" value="1"/>
</dbReference>
<evidence type="ECO:0000256" key="1">
    <source>
        <dbReference type="SAM" id="MobiDB-lite"/>
    </source>
</evidence>
<keyword evidence="2" id="KW-0472">Membrane</keyword>
<evidence type="ECO:0000313" key="4">
    <source>
        <dbReference type="Proteomes" id="UP000630936"/>
    </source>
</evidence>
<dbReference type="Gene3D" id="1.20.1250.20">
    <property type="entry name" value="MFS general substrate transporter like domains"/>
    <property type="match status" value="1"/>
</dbReference>
<keyword evidence="2" id="KW-0812">Transmembrane</keyword>
<dbReference type="Proteomes" id="UP000630936">
    <property type="component" value="Unassembled WGS sequence"/>
</dbReference>
<feature type="transmembrane region" description="Helical" evidence="2">
    <location>
        <begin position="362"/>
        <end position="382"/>
    </location>
</feature>
<feature type="transmembrane region" description="Helical" evidence="2">
    <location>
        <begin position="169"/>
        <end position="191"/>
    </location>
</feature>
<keyword evidence="2" id="KW-1133">Transmembrane helix</keyword>
<gene>
    <name evidence="3" type="ORF">GCM10010387_44540</name>
</gene>
<name>A0A918QEX9_9ACTN</name>
<feature type="region of interest" description="Disordered" evidence="1">
    <location>
        <begin position="389"/>
        <end position="415"/>
    </location>
</feature>
<proteinExistence type="predicted"/>
<evidence type="ECO:0000313" key="3">
    <source>
        <dbReference type="EMBL" id="GGZ45144.1"/>
    </source>
</evidence>
<evidence type="ECO:0008006" key="5">
    <source>
        <dbReference type="Google" id="ProtNLM"/>
    </source>
</evidence>
<feature type="transmembrane region" description="Helical" evidence="2">
    <location>
        <begin position="77"/>
        <end position="94"/>
    </location>
</feature>
<feature type="transmembrane region" description="Helical" evidence="2">
    <location>
        <begin position="100"/>
        <end position="121"/>
    </location>
</feature>
<feature type="transmembrane region" description="Helical" evidence="2">
    <location>
        <begin position="142"/>
        <end position="163"/>
    </location>
</feature>
<dbReference type="InterPro" id="IPR036259">
    <property type="entry name" value="MFS_trans_sf"/>
</dbReference>
<dbReference type="AlphaFoldDB" id="A0A918QEX9"/>
<evidence type="ECO:0000256" key="2">
    <source>
        <dbReference type="SAM" id="Phobius"/>
    </source>
</evidence>
<reference evidence="3" key="1">
    <citation type="journal article" date="2014" name="Int. J. Syst. Evol. Microbiol.">
        <title>Complete genome sequence of Corynebacterium casei LMG S-19264T (=DSM 44701T), isolated from a smear-ripened cheese.</title>
        <authorList>
            <consortium name="US DOE Joint Genome Institute (JGI-PGF)"/>
            <person name="Walter F."/>
            <person name="Albersmeier A."/>
            <person name="Kalinowski J."/>
            <person name="Ruckert C."/>
        </authorList>
    </citation>
    <scope>NUCLEOTIDE SEQUENCE</scope>
    <source>
        <strain evidence="3">JCM 4988</strain>
    </source>
</reference>
<organism evidence="3 4">
    <name type="scientific">Streptomyces inusitatus</name>
    <dbReference type="NCBI Taxonomy" id="68221"/>
    <lineage>
        <taxon>Bacteria</taxon>
        <taxon>Bacillati</taxon>
        <taxon>Actinomycetota</taxon>
        <taxon>Actinomycetes</taxon>
        <taxon>Kitasatosporales</taxon>
        <taxon>Streptomycetaceae</taxon>
        <taxon>Streptomyces</taxon>
    </lineage>
</organism>